<evidence type="ECO:0000259" key="1">
    <source>
        <dbReference type="PROSITE" id="PS51502"/>
    </source>
</evidence>
<keyword evidence="3" id="KW-1185">Reference proteome</keyword>
<dbReference type="OrthoDB" id="1601230at2759"/>
<proteinExistence type="predicted"/>
<dbReference type="RefSeq" id="XP_040724547.1">
    <property type="nucleotide sequence ID" value="XM_040869546.1"/>
</dbReference>
<dbReference type="OMA" id="RPTHRCY"/>
<gene>
    <name evidence="2" type="ORF">BCR37DRAFT_380765</name>
</gene>
<organism evidence="2 3">
    <name type="scientific">Protomyces lactucae-debilis</name>
    <dbReference type="NCBI Taxonomy" id="2754530"/>
    <lineage>
        <taxon>Eukaryota</taxon>
        <taxon>Fungi</taxon>
        <taxon>Dikarya</taxon>
        <taxon>Ascomycota</taxon>
        <taxon>Taphrinomycotina</taxon>
        <taxon>Taphrinomycetes</taxon>
        <taxon>Taphrinales</taxon>
        <taxon>Protomycetaceae</taxon>
        <taxon>Protomyces</taxon>
    </lineage>
</organism>
<dbReference type="Proteomes" id="UP000193685">
    <property type="component" value="Unassembled WGS sequence"/>
</dbReference>
<name>A0A1Y2FAF3_PROLT</name>
<dbReference type="Pfam" id="PF07876">
    <property type="entry name" value="Dabb"/>
    <property type="match status" value="1"/>
</dbReference>
<dbReference type="SUPFAM" id="SSF54909">
    <property type="entry name" value="Dimeric alpha+beta barrel"/>
    <property type="match status" value="1"/>
</dbReference>
<evidence type="ECO:0000313" key="2">
    <source>
        <dbReference type="EMBL" id="ORY80902.1"/>
    </source>
</evidence>
<dbReference type="PROSITE" id="PS51502">
    <property type="entry name" value="S_R_A_B_BARREL"/>
    <property type="match status" value="1"/>
</dbReference>
<dbReference type="InterPro" id="IPR013097">
    <property type="entry name" value="Dabb"/>
</dbReference>
<evidence type="ECO:0000313" key="3">
    <source>
        <dbReference type="Proteomes" id="UP000193685"/>
    </source>
</evidence>
<sequence>MEPFPRPTHRCYKHNLNMDAIAAAVGLGPHILHCVFFKFMIDAEPHLVSKTCADFVGLADACKNKKGKTYIKSIEAGADVSIEGKAKGFTHGFVVRFASLDDRDYYIKEDPNHLGMRCA</sequence>
<dbReference type="Gene3D" id="3.30.70.100">
    <property type="match status" value="1"/>
</dbReference>
<accession>A0A1Y2FAF3</accession>
<reference evidence="2 3" key="1">
    <citation type="submission" date="2016-07" db="EMBL/GenBank/DDBJ databases">
        <title>Pervasive Adenine N6-methylation of Active Genes in Fungi.</title>
        <authorList>
            <consortium name="DOE Joint Genome Institute"/>
            <person name="Mondo S.J."/>
            <person name="Dannebaum R.O."/>
            <person name="Kuo R.C."/>
            <person name="Labutti K."/>
            <person name="Haridas S."/>
            <person name="Kuo A."/>
            <person name="Salamov A."/>
            <person name="Ahrendt S.R."/>
            <person name="Lipzen A."/>
            <person name="Sullivan W."/>
            <person name="Andreopoulos W.B."/>
            <person name="Clum A."/>
            <person name="Lindquist E."/>
            <person name="Daum C."/>
            <person name="Ramamoorthy G.K."/>
            <person name="Gryganskyi A."/>
            <person name="Culley D."/>
            <person name="Magnuson J.K."/>
            <person name="James T.Y."/>
            <person name="O'Malley M.A."/>
            <person name="Stajich J.E."/>
            <person name="Spatafora J.W."/>
            <person name="Visel A."/>
            <person name="Grigoriev I.V."/>
        </authorList>
    </citation>
    <scope>NUCLEOTIDE SEQUENCE [LARGE SCALE GENOMIC DNA]</scope>
    <source>
        <strain evidence="2 3">12-1054</strain>
    </source>
</reference>
<dbReference type="STRING" id="56484.A0A1Y2FAF3"/>
<dbReference type="GeneID" id="63786145"/>
<dbReference type="AlphaFoldDB" id="A0A1Y2FAF3"/>
<dbReference type="SMART" id="SM00886">
    <property type="entry name" value="Dabb"/>
    <property type="match status" value="1"/>
</dbReference>
<dbReference type="InterPro" id="IPR011008">
    <property type="entry name" value="Dimeric_a/b-barrel"/>
</dbReference>
<protein>
    <recommendedName>
        <fullName evidence="1">Stress-response A/B barrel domain-containing protein</fullName>
    </recommendedName>
</protein>
<dbReference type="EMBL" id="MCFI01000012">
    <property type="protein sequence ID" value="ORY80902.1"/>
    <property type="molecule type" value="Genomic_DNA"/>
</dbReference>
<comment type="caution">
    <text evidence="2">The sequence shown here is derived from an EMBL/GenBank/DDBJ whole genome shotgun (WGS) entry which is preliminary data.</text>
</comment>
<feature type="domain" description="Stress-response A/B barrel" evidence="1">
    <location>
        <begin position="31"/>
        <end position="119"/>
    </location>
</feature>